<name>A0A162SRN0_9CRUS</name>
<dbReference type="EMBL" id="LRGB01000024">
    <property type="protein sequence ID" value="KZS21568.1"/>
    <property type="molecule type" value="Genomic_DNA"/>
</dbReference>
<sequence>MRQYGTGRVKQAKKRLGMCLVFVLSLRTCLYLYRKDSE</sequence>
<accession>A0A162SRN0</accession>
<proteinExistence type="predicted"/>
<evidence type="ECO:0000313" key="2">
    <source>
        <dbReference type="Proteomes" id="UP000076858"/>
    </source>
</evidence>
<comment type="caution">
    <text evidence="1">The sequence shown here is derived from an EMBL/GenBank/DDBJ whole genome shotgun (WGS) entry which is preliminary data.</text>
</comment>
<dbReference type="Proteomes" id="UP000076858">
    <property type="component" value="Unassembled WGS sequence"/>
</dbReference>
<reference evidence="1 2" key="1">
    <citation type="submission" date="2016-03" db="EMBL/GenBank/DDBJ databases">
        <title>EvidentialGene: Evidence-directed Construction of Genes on Genomes.</title>
        <authorList>
            <person name="Gilbert D.G."/>
            <person name="Choi J.-H."/>
            <person name="Mockaitis K."/>
            <person name="Colbourne J."/>
            <person name="Pfrender M."/>
        </authorList>
    </citation>
    <scope>NUCLEOTIDE SEQUENCE [LARGE SCALE GENOMIC DNA]</scope>
    <source>
        <strain evidence="1 2">Xinb3</strain>
        <tissue evidence="1">Complete organism</tissue>
    </source>
</reference>
<protein>
    <submittedName>
        <fullName evidence="1">Uncharacterized protein</fullName>
    </submittedName>
</protein>
<organism evidence="1 2">
    <name type="scientific">Daphnia magna</name>
    <dbReference type="NCBI Taxonomy" id="35525"/>
    <lineage>
        <taxon>Eukaryota</taxon>
        <taxon>Metazoa</taxon>
        <taxon>Ecdysozoa</taxon>
        <taxon>Arthropoda</taxon>
        <taxon>Crustacea</taxon>
        <taxon>Branchiopoda</taxon>
        <taxon>Diplostraca</taxon>
        <taxon>Cladocera</taxon>
        <taxon>Anomopoda</taxon>
        <taxon>Daphniidae</taxon>
        <taxon>Daphnia</taxon>
    </lineage>
</organism>
<keyword evidence="2" id="KW-1185">Reference proteome</keyword>
<evidence type="ECO:0000313" key="1">
    <source>
        <dbReference type="EMBL" id="KZS21568.1"/>
    </source>
</evidence>
<dbReference type="AlphaFoldDB" id="A0A162SRN0"/>
<gene>
    <name evidence="1" type="ORF">APZ42_011541</name>
</gene>